<dbReference type="EMBL" id="GFAA01003053">
    <property type="protein sequence ID" value="JAU00382.1"/>
    <property type="molecule type" value="mRNA"/>
</dbReference>
<feature type="domain" description="Integrator complex subunit 1 INTS2-binding" evidence="5">
    <location>
        <begin position="968"/>
        <end position="1287"/>
    </location>
</feature>
<dbReference type="GO" id="GO:0032039">
    <property type="term" value="C:integrator complex"/>
    <property type="evidence" value="ECO:0007669"/>
    <property type="project" value="InterPro"/>
</dbReference>
<dbReference type="InterPro" id="IPR016024">
    <property type="entry name" value="ARM-type_fold"/>
</dbReference>
<dbReference type="Pfam" id="PF12432">
    <property type="entry name" value="INTS1_RP2B-bd"/>
    <property type="match status" value="1"/>
</dbReference>
<dbReference type="Pfam" id="PF22928">
    <property type="entry name" value="INTS1_R4"/>
    <property type="match status" value="1"/>
</dbReference>
<dbReference type="GO" id="GO:0034474">
    <property type="term" value="P:U2 snRNA 3'-end processing"/>
    <property type="evidence" value="ECO:0007669"/>
    <property type="project" value="InterPro"/>
</dbReference>
<evidence type="ECO:0000256" key="1">
    <source>
        <dbReference type="SAM" id="MobiDB-lite"/>
    </source>
</evidence>
<dbReference type="InterPro" id="IPR053965">
    <property type="entry name" value="INTS1_R4"/>
</dbReference>
<dbReference type="InterPro" id="IPR038902">
    <property type="entry name" value="INTS1"/>
</dbReference>
<feature type="compositionally biased region" description="Low complexity" evidence="1">
    <location>
        <begin position="79"/>
        <end position="88"/>
    </location>
</feature>
<feature type="domain" description="Integrator complex subunit 1 R3" evidence="3">
    <location>
        <begin position="1762"/>
        <end position="1925"/>
    </location>
</feature>
<feature type="region of interest" description="Disordered" evidence="1">
    <location>
        <begin position="924"/>
        <end position="944"/>
    </location>
</feature>
<feature type="domain" description="Integrator complex subunit 1 R4" evidence="4">
    <location>
        <begin position="1995"/>
        <end position="2089"/>
    </location>
</feature>
<evidence type="ECO:0000259" key="5">
    <source>
        <dbReference type="Pfam" id="PF22929"/>
    </source>
</evidence>
<feature type="region of interest" description="Disordered" evidence="1">
    <location>
        <begin position="1945"/>
        <end position="1983"/>
    </location>
</feature>
<feature type="compositionally biased region" description="Low complexity" evidence="1">
    <location>
        <begin position="1947"/>
        <end position="1973"/>
    </location>
</feature>
<name>A0A1E1XN31_AMBSC</name>
<feature type="domain" description="Integrator complex subunit 1 RPB2-binding" evidence="2">
    <location>
        <begin position="317"/>
        <end position="470"/>
    </location>
</feature>
<dbReference type="PANTHER" id="PTHR21224">
    <property type="entry name" value="INTEGRATOR COMPLEX SUBUNIT 1"/>
    <property type="match status" value="1"/>
</dbReference>
<reference evidence="6" key="1">
    <citation type="submission" date="2016-09" db="EMBL/GenBank/DDBJ databases">
        <authorList>
            <person name="Capua I."/>
            <person name="De Benedictis P."/>
            <person name="Joannis T."/>
            <person name="Lombin L.H."/>
            <person name="Cattoli G."/>
        </authorList>
    </citation>
    <scope>NUCLEOTIDE SEQUENCE</scope>
</reference>
<dbReference type="Pfam" id="PF22929">
    <property type="entry name" value="INTS1_INTS2-bd"/>
    <property type="match status" value="1"/>
</dbReference>
<reference evidence="6" key="2">
    <citation type="journal article" date="2017" name="Front. Cell. Infect. Microbiol.">
        <title>Analysis of the Salivary Gland Transcriptome of Unfed and Partially Fed Amblyomma sculptum Ticks and Descriptive Proteome of the Saliva.</title>
        <authorList>
            <person name="Esteves E."/>
            <person name="Maruyama S.R."/>
            <person name="Kawahara R."/>
            <person name="Fujita A."/>
            <person name="Martins L.A."/>
            <person name="Righi A.A."/>
            <person name="Costa F.B."/>
            <person name="Palmisano G."/>
            <person name="Labruna M.B."/>
            <person name="Sa-Nunes A."/>
            <person name="Ribeiro J.M.C."/>
            <person name="Fogaca A.C."/>
        </authorList>
    </citation>
    <scope>NUCLEOTIDE SEQUENCE</scope>
</reference>
<dbReference type="Pfam" id="PF22927">
    <property type="entry name" value="INT1_R3"/>
    <property type="match status" value="1"/>
</dbReference>
<dbReference type="SUPFAM" id="SSF48371">
    <property type="entry name" value="ARM repeat"/>
    <property type="match status" value="1"/>
</dbReference>
<feature type="region of interest" description="Disordered" evidence="1">
    <location>
        <begin position="1"/>
        <end position="108"/>
    </location>
</feature>
<proteinExistence type="evidence at transcript level"/>
<dbReference type="InterPro" id="IPR022145">
    <property type="entry name" value="INTS1_RPB2-bd"/>
</dbReference>
<protein>
    <submittedName>
        <fullName evidence="6">Uncharacterized protein</fullName>
    </submittedName>
</protein>
<sequence length="2127" mass="238607">MEREKGKGSQKRGPNKVKALFPSGDFIALGSKQRSTPDVPEPKPPVKQSTLSSASSSNERKRPEAGGGTSLVQSKKPKLAAAAPSSLARLGPGGSQIKRETPSNKSDQWDVIAVEVDPTDFLSRVLKAEDIGDDEKVESLMCGAAKTLKNTRPKPDPMLYLTLMFLAKTRPRIFDSEGSVEAFTSLLKRDVTVNFKTKGNNLISVLACNLLLAAFQDNVSWPDQFVKVFVEDSLGDRVWVDHDECKNYVDNVLTAFNTRLPPKSMLAPDLLFKPDACPSPPAQAVDDDDSLSSLHLDLKESPENVAVVPRFAGSKGNIEHYILEVIHEQLNRRQPMDISKNLLRLLVCACGISEVRSLVAHRLETWLQNPKLTRPAQDLLLTVCMNCNQHNKHDVEVIGCLIRIRLKTKPVVNHFMQCMKELLGQHADNLSTVLKHCIYNELSNSRNPNNMQLLSVIFQHSPEKAARVLAEVFQDLLINRDDYLRCLRALFREIIRSLRYDLNFTAFCLGLMQERKETQFQELDQPLRERLFVSITDLIVKAIFMAITPAVREAATALFRGEKKDISPLRNYQMQVATIQRDTVWWLHTVVPKMFKPARSEFLHCLHKAFFLEQLEHYCKDNWPPESDRHLMLRLASDVPALEDTLIRILIIGMSKEHPLSPSDAMELVDQLIKRAAAIYKEDSHPVLVVERTELIEIIFHLCAYHHPDNYTLPAGYTPPNLAIADYYWKAWIMLLIVVAHNPSTFGEMAFASHPTLQSMVEMCITNHFVFPPPTLAVGEKADEIKAREMQIAQVEKQKILEFETHLAACAETNLAGVQITESNSLLLSKLITMDPQGVTRRPPPQVLEQLKALNETLKLGHLLCRSRKPDFLLGIIQRQGTSHMPWLAELVESNEGSFDLLPVQCLCEFLLTDALECRQGAAELEDEKPEKGKVKPPQSKKRKQQQLLQHLQKLLRNPDEDVQATCEVLDYFMRRLSSQQQSARTLATKGLMVVLSQKPLNAEGPQDSDPNSHEWLLKEIPSLPHFNVVRQDISATLRQACQVENDPFAVTAYVKFLATYTPDDGLSELSLDITQLIIDRPTIVNCILLQDSVGFDYNQLFHCSLLDIFTRYLQNARKPSKDVFWYECQDHITLQWASGETATMYILVVHSMIILLTYGPPQSDPEMFNALLETWFPEGGDPPQAFLVDTSEEALLLPDWLKLRMIRSSVDVLVDAALKDLEPNQLVLFIQSFGIPVPSMSKLLCCLDRAVEYDEAAVVQAVVDKAYMSQLVEVQHQRGAIGGELFYRLLGESDVTDAAAEMDDIEPVPTSVIQHAPPRPAEVSRLDSVPIAVVQLFGLDPIKGKLGNKQEQELFRGLQKAFSHDVLRKCLFGGALAEFIHTCEHLLESEKRDVFVNALYAKSFITCSLFRLAIAAQQRGASNSPLTFKFHWVCSKILELSKVQSPLTAILTQYCTSHSSSRNKDQAPRRLASGDAKSANIVEALTSVAQNESKRFEEALCVLVQRAIKMGDSQQLIHALSKILCENMFESEKVTTSFVIVDWLEHLEPECISSCPELQHQLLFHNSTKNELLRTTFRPYLLALLIHRAHWTTLHAAINEILSQASTKKYDPSAVLDFLQACMFIPKIWQGRDKKIPKHYTPEKVLIFSPDQACAMADYIINEHISASTASEGQPAPQEESRVKISTRLPLLEQSCADKTLISAVVSHLAAIVQNEPGRRAAAKEMLTQLYLCIPSIVFTSDAIAEMLKDIGPQTSGQTKVDTLSHTLLLALSIADYDKQSYYKLSDLHIATRKLAATHPELMLRQLPMMASLLHSRSGMGTLVFGTRNHASFFVHMLGTLELLVPHLFLDIRVSALNDILDVYVDAFQCHIHYMRNHERERIMGLLNRFLLLVHQYVYHNPSAARQWVQKHHGAMQDVAGIFPDLLSLKTLLAGTCILRLHPEGNENAPESGSSEPGPSTRSSVVRPVSQPLGFGKGGSSRDLRSLLDKDTVDPEEILSALKDLDVVSSRKPEVLEAYQDELQCVVLTSTNISCCSLAFRLLLQSIKNNPKTAGQFISGYLQCLASDRRDLVLLVLDHLPEFVVLAQEHGSMLLRKAFQVGISTNVNSAVPITDTLLLLNMQYGN</sequence>
<dbReference type="InterPro" id="IPR053964">
    <property type="entry name" value="INT1_R3"/>
</dbReference>
<evidence type="ECO:0000259" key="4">
    <source>
        <dbReference type="Pfam" id="PF22928"/>
    </source>
</evidence>
<evidence type="ECO:0000259" key="3">
    <source>
        <dbReference type="Pfam" id="PF22927"/>
    </source>
</evidence>
<dbReference type="InterPro" id="IPR053966">
    <property type="entry name" value="INTS1_INTS2-bd"/>
</dbReference>
<dbReference type="PANTHER" id="PTHR21224:SF1">
    <property type="entry name" value="INTEGRATOR COMPLEX SUBUNIT 1"/>
    <property type="match status" value="1"/>
</dbReference>
<evidence type="ECO:0000313" key="6">
    <source>
        <dbReference type="EMBL" id="JAU00382.1"/>
    </source>
</evidence>
<evidence type="ECO:0000259" key="2">
    <source>
        <dbReference type="Pfam" id="PF12432"/>
    </source>
</evidence>
<accession>A0A1E1XN31</accession>
<feature type="compositionally biased region" description="Polar residues" evidence="1">
    <location>
        <begin position="47"/>
        <end position="57"/>
    </location>
</feature>
<organism evidence="6">
    <name type="scientific">Amblyomma sculptum</name>
    <name type="common">Tick</name>
    <dbReference type="NCBI Taxonomy" id="1581419"/>
    <lineage>
        <taxon>Eukaryota</taxon>
        <taxon>Metazoa</taxon>
        <taxon>Ecdysozoa</taxon>
        <taxon>Arthropoda</taxon>
        <taxon>Chelicerata</taxon>
        <taxon>Arachnida</taxon>
        <taxon>Acari</taxon>
        <taxon>Parasitiformes</taxon>
        <taxon>Ixodida</taxon>
        <taxon>Ixodoidea</taxon>
        <taxon>Ixodidae</taxon>
        <taxon>Amblyomminae</taxon>
        <taxon>Amblyomma</taxon>
    </lineage>
</organism>